<proteinExistence type="predicted"/>
<dbReference type="AlphaFoldDB" id="A0A836CCZ8"/>
<comment type="caution">
    <text evidence="1">The sequence shown here is derived from an EMBL/GenBank/DDBJ whole genome shotgun (WGS) entry which is preliminary data.</text>
</comment>
<keyword evidence="2" id="KW-1185">Reference proteome</keyword>
<name>A0A836CCZ8_9STRA</name>
<evidence type="ECO:0000313" key="1">
    <source>
        <dbReference type="EMBL" id="KAG5181870.1"/>
    </source>
</evidence>
<gene>
    <name evidence="1" type="ORF">JKP88DRAFT_246024</name>
</gene>
<dbReference type="EMBL" id="JAFCMP010000290">
    <property type="protein sequence ID" value="KAG5181870.1"/>
    <property type="molecule type" value="Genomic_DNA"/>
</dbReference>
<accession>A0A836CCZ8</accession>
<evidence type="ECO:0008006" key="3">
    <source>
        <dbReference type="Google" id="ProtNLM"/>
    </source>
</evidence>
<evidence type="ECO:0000313" key="2">
    <source>
        <dbReference type="Proteomes" id="UP000664859"/>
    </source>
</evidence>
<dbReference type="Proteomes" id="UP000664859">
    <property type="component" value="Unassembled WGS sequence"/>
</dbReference>
<protein>
    <recommendedName>
        <fullName evidence="3">Serine protease</fullName>
    </recommendedName>
</protein>
<organism evidence="1 2">
    <name type="scientific">Tribonema minus</name>
    <dbReference type="NCBI Taxonomy" id="303371"/>
    <lineage>
        <taxon>Eukaryota</taxon>
        <taxon>Sar</taxon>
        <taxon>Stramenopiles</taxon>
        <taxon>Ochrophyta</taxon>
        <taxon>PX clade</taxon>
        <taxon>Xanthophyceae</taxon>
        <taxon>Tribonematales</taxon>
        <taxon>Tribonemataceae</taxon>
        <taxon>Tribonema</taxon>
    </lineage>
</organism>
<reference evidence="1" key="1">
    <citation type="submission" date="2021-02" db="EMBL/GenBank/DDBJ databases">
        <title>First Annotated Genome of the Yellow-green Alga Tribonema minus.</title>
        <authorList>
            <person name="Mahan K.M."/>
        </authorList>
    </citation>
    <scope>NUCLEOTIDE SEQUENCE</scope>
    <source>
        <strain evidence="1">UTEX B ZZ1240</strain>
    </source>
</reference>
<sequence length="361" mass="38316">MTPIMLDRHRVYSEQARRQFITERVKTLVTPIVAFNSSNDPCARSNGILYLGGGEKEGNHVLSVAHLFYPNQMMTYQAVVQGKPVDLVEVKRGTFMDVDAVVFRCQQGVPALPAPMPFDAGLIGCLVYVVAYQGDATPELTEGKIISWARRQGTVALDDEGPCCPGAPLLTQEGALLGLMLGSTVNKEATFASAPVIDTFLLMSPPQLQGLPMRPEEPQQLGAQAMDDDTKERDERHKTLSAVEEEKRFAIRLLKQANAALDGSRCDCVPLDSAAKHAIGALARALKRSAATALPAGDTQAAVCALQSGLTHATLCVDTRNTTQLKTAVALSLAAGDAQCSSSHRAPGPVAAAAATAAARI</sequence>